<evidence type="ECO:0000256" key="2">
    <source>
        <dbReference type="ARBA" id="ARBA00022679"/>
    </source>
</evidence>
<dbReference type="Gene3D" id="3.40.630.30">
    <property type="match status" value="1"/>
</dbReference>
<keyword evidence="2 6" id="KW-0808">Transferase</keyword>
<comment type="caution">
    <text evidence="6">The sequence shown here is derived from an EMBL/GenBank/DDBJ whole genome shotgun (WGS) entry which is preliminary data.</text>
</comment>
<gene>
    <name evidence="6" type="ORF">STCU_01486</name>
</gene>
<protein>
    <submittedName>
        <fullName evidence="6">Acetyltransferase-like protein</fullName>
    </submittedName>
</protein>
<dbReference type="PROSITE" id="PS51186">
    <property type="entry name" value="GNAT"/>
    <property type="match status" value="1"/>
</dbReference>
<dbReference type="GO" id="GO:0008080">
    <property type="term" value="F:N-acetyltransferase activity"/>
    <property type="evidence" value="ECO:0007669"/>
    <property type="project" value="UniProtKB-ARBA"/>
</dbReference>
<dbReference type="PANTHER" id="PTHR10545">
    <property type="entry name" value="DIAMINE N-ACETYLTRANSFERASE"/>
    <property type="match status" value="1"/>
</dbReference>
<keyword evidence="3" id="KW-0012">Acyltransferase</keyword>
<keyword evidence="4" id="KW-1133">Transmembrane helix</keyword>
<feature type="domain" description="N-acetyltransferase" evidence="5">
    <location>
        <begin position="70"/>
        <end position="233"/>
    </location>
</feature>
<feature type="transmembrane region" description="Helical" evidence="4">
    <location>
        <begin position="7"/>
        <end position="29"/>
    </location>
</feature>
<accession>S9W5Z3</accession>
<dbReference type="InterPro" id="IPR051016">
    <property type="entry name" value="Diverse_Substrate_AcTransf"/>
</dbReference>
<feature type="transmembrane region" description="Helical" evidence="4">
    <location>
        <begin position="45"/>
        <end position="65"/>
    </location>
</feature>
<dbReference type="Pfam" id="PF00583">
    <property type="entry name" value="Acetyltransf_1"/>
    <property type="match status" value="1"/>
</dbReference>
<evidence type="ECO:0000256" key="3">
    <source>
        <dbReference type="ARBA" id="ARBA00023315"/>
    </source>
</evidence>
<dbReference type="AlphaFoldDB" id="S9W5Z3"/>
<evidence type="ECO:0000256" key="4">
    <source>
        <dbReference type="SAM" id="Phobius"/>
    </source>
</evidence>
<dbReference type="FunFam" id="3.40.630.30:FF:000064">
    <property type="entry name" value="GNAT family acetyltransferase"/>
    <property type="match status" value="1"/>
</dbReference>
<dbReference type="InterPro" id="IPR000182">
    <property type="entry name" value="GNAT_dom"/>
</dbReference>
<reference evidence="6 7" key="1">
    <citation type="journal article" date="2013" name="PLoS ONE">
        <title>Predicting the Proteins of Angomonas deanei, Strigomonas culicis and Their Respective Endosymbionts Reveals New Aspects of the Trypanosomatidae Family.</title>
        <authorList>
            <person name="Motta M.C."/>
            <person name="Martins A.C."/>
            <person name="de Souza S.S."/>
            <person name="Catta-Preta C.M."/>
            <person name="Silva R."/>
            <person name="Klein C.C."/>
            <person name="de Almeida L.G."/>
            <person name="de Lima Cunha O."/>
            <person name="Ciapina L.P."/>
            <person name="Brocchi M."/>
            <person name="Colabardini A.C."/>
            <person name="de Araujo Lima B."/>
            <person name="Machado C.R."/>
            <person name="de Almeida Soares C.M."/>
            <person name="Probst C.M."/>
            <person name="de Menezes C.B."/>
            <person name="Thompson C.E."/>
            <person name="Bartholomeu D.C."/>
            <person name="Gradia D.F."/>
            <person name="Pavoni D.P."/>
            <person name="Grisard E.C."/>
            <person name="Fantinatti-Garboggini F."/>
            <person name="Marchini F.K."/>
            <person name="Rodrigues-Luiz G.F."/>
            <person name="Wagner G."/>
            <person name="Goldman G.H."/>
            <person name="Fietto J.L."/>
            <person name="Elias M.C."/>
            <person name="Goldman M.H."/>
            <person name="Sagot M.F."/>
            <person name="Pereira M."/>
            <person name="Stoco P.H."/>
            <person name="de Mendonca-Neto R.P."/>
            <person name="Teixeira S.M."/>
            <person name="Maciel T.E."/>
            <person name="de Oliveira Mendes T.A."/>
            <person name="Urmenyi T.P."/>
            <person name="de Souza W."/>
            <person name="Schenkman S."/>
            <person name="de Vasconcelos A.T."/>
        </authorList>
    </citation>
    <scope>NUCLEOTIDE SEQUENCE [LARGE SCALE GENOMIC DNA]</scope>
</reference>
<keyword evidence="4" id="KW-0472">Membrane</keyword>
<comment type="similarity">
    <text evidence="1">Belongs to the acetyltransferase family.</text>
</comment>
<organism evidence="6 7">
    <name type="scientific">Strigomonas culicis</name>
    <dbReference type="NCBI Taxonomy" id="28005"/>
    <lineage>
        <taxon>Eukaryota</taxon>
        <taxon>Discoba</taxon>
        <taxon>Euglenozoa</taxon>
        <taxon>Kinetoplastea</taxon>
        <taxon>Metakinetoplastina</taxon>
        <taxon>Trypanosomatida</taxon>
        <taxon>Trypanosomatidae</taxon>
        <taxon>Strigomonadinae</taxon>
        <taxon>Strigomonas</taxon>
    </lineage>
</organism>
<keyword evidence="7" id="KW-1185">Reference proteome</keyword>
<evidence type="ECO:0000313" key="7">
    <source>
        <dbReference type="Proteomes" id="UP000015354"/>
    </source>
</evidence>
<proteinExistence type="inferred from homology"/>
<keyword evidence="4" id="KW-0812">Transmembrane</keyword>
<dbReference type="InterPro" id="IPR016181">
    <property type="entry name" value="Acyl_CoA_acyltransferase"/>
</dbReference>
<sequence>MFVSTSVSVAVLCFLCVVDNVLISFFLFFPLPHFFPWHHPHYKSIYFFFVCFDLYNYLSIIRIAMSSPAFTIRKAERADCAEILRLIKDLAIYEKMPDMVTVDLAHMESEGFSRPTPLWEAYVAEVPAPEAPRMVGIALFYYRYSTWKGKMLYLEDFYVDADYRAQGIGKVLFERVIAHAKDPATDCSGMVWQALDWNTNALNFYKKYNANFDAGWVNCVLNFPEHPNSKVQK</sequence>
<dbReference type="CDD" id="cd04301">
    <property type="entry name" value="NAT_SF"/>
    <property type="match status" value="1"/>
</dbReference>
<dbReference type="SUPFAM" id="SSF55729">
    <property type="entry name" value="Acyl-CoA N-acyltransferases (Nat)"/>
    <property type="match status" value="1"/>
</dbReference>
<evidence type="ECO:0000256" key="1">
    <source>
        <dbReference type="ARBA" id="ARBA00008694"/>
    </source>
</evidence>
<name>S9W5Z3_9TRYP</name>
<dbReference type="Proteomes" id="UP000015354">
    <property type="component" value="Unassembled WGS sequence"/>
</dbReference>
<evidence type="ECO:0000259" key="5">
    <source>
        <dbReference type="PROSITE" id="PS51186"/>
    </source>
</evidence>
<dbReference type="EMBL" id="ATMH01001486">
    <property type="protein sequence ID" value="EPY34616.1"/>
    <property type="molecule type" value="Genomic_DNA"/>
</dbReference>
<evidence type="ECO:0000313" key="6">
    <source>
        <dbReference type="EMBL" id="EPY34616.1"/>
    </source>
</evidence>
<dbReference type="OrthoDB" id="7305308at2759"/>
<dbReference type="PANTHER" id="PTHR10545:SF29">
    <property type="entry name" value="GH14572P-RELATED"/>
    <property type="match status" value="1"/>
</dbReference>